<gene>
    <name evidence="2" type="ORF">M408DRAFT_330019</name>
</gene>
<dbReference type="OrthoDB" id="3132420at2759"/>
<feature type="domain" description="DUF6593" evidence="1">
    <location>
        <begin position="22"/>
        <end position="173"/>
    </location>
</feature>
<evidence type="ECO:0000259" key="1">
    <source>
        <dbReference type="Pfam" id="PF20236"/>
    </source>
</evidence>
<keyword evidence="3" id="KW-1185">Reference proteome</keyword>
<dbReference type="HOGENOM" id="CLU_1475993_0_0_1"/>
<dbReference type="InterPro" id="IPR046528">
    <property type="entry name" value="DUF6593"/>
</dbReference>
<proteinExistence type="predicted"/>
<protein>
    <recommendedName>
        <fullName evidence="1">DUF6593 domain-containing protein</fullName>
    </recommendedName>
</protein>
<sequence length="183" mass="21249">MPAAPATSLDLQWLFHMGSDIRNSTVATIHWRSTTLVDMYKFVTPEDAAHEMPLTKVLRLNYVSEEYEVVALIEWNVVASESLVKFLTSDTRASVSDLRQKHPERPNSRSRYFSASDSHFKWTPVERKREDLLCVQTVYPNRDVCLYEGATNRLRITAEGQHVLDQLIVTLLLNLYFRETNMW</sequence>
<accession>A0A0C2XEQ3</accession>
<dbReference type="Pfam" id="PF20236">
    <property type="entry name" value="DUF6593"/>
    <property type="match status" value="1"/>
</dbReference>
<name>A0A0C2XEQ3_SERVB</name>
<dbReference type="AlphaFoldDB" id="A0A0C2XEQ3"/>
<dbReference type="Proteomes" id="UP000054097">
    <property type="component" value="Unassembled WGS sequence"/>
</dbReference>
<evidence type="ECO:0000313" key="2">
    <source>
        <dbReference type="EMBL" id="KIM27587.1"/>
    </source>
</evidence>
<dbReference type="EMBL" id="KN824298">
    <property type="protein sequence ID" value="KIM27587.1"/>
    <property type="molecule type" value="Genomic_DNA"/>
</dbReference>
<reference evidence="3" key="2">
    <citation type="submission" date="2015-01" db="EMBL/GenBank/DDBJ databases">
        <title>Evolutionary Origins and Diversification of the Mycorrhizal Mutualists.</title>
        <authorList>
            <consortium name="DOE Joint Genome Institute"/>
            <consortium name="Mycorrhizal Genomics Consortium"/>
            <person name="Kohler A."/>
            <person name="Kuo A."/>
            <person name="Nagy L.G."/>
            <person name="Floudas D."/>
            <person name="Copeland A."/>
            <person name="Barry K.W."/>
            <person name="Cichocki N."/>
            <person name="Veneault-Fourrey C."/>
            <person name="LaButti K."/>
            <person name="Lindquist E.A."/>
            <person name="Lipzen A."/>
            <person name="Lundell T."/>
            <person name="Morin E."/>
            <person name="Murat C."/>
            <person name="Riley R."/>
            <person name="Ohm R."/>
            <person name="Sun H."/>
            <person name="Tunlid A."/>
            <person name="Henrissat B."/>
            <person name="Grigoriev I.V."/>
            <person name="Hibbett D.S."/>
            <person name="Martin F."/>
        </authorList>
    </citation>
    <scope>NUCLEOTIDE SEQUENCE [LARGE SCALE GENOMIC DNA]</scope>
    <source>
        <strain evidence="3">MAFF 305830</strain>
    </source>
</reference>
<reference evidence="2 3" key="1">
    <citation type="submission" date="2014-04" db="EMBL/GenBank/DDBJ databases">
        <authorList>
            <consortium name="DOE Joint Genome Institute"/>
            <person name="Kuo A."/>
            <person name="Zuccaro A."/>
            <person name="Kohler A."/>
            <person name="Nagy L.G."/>
            <person name="Floudas D."/>
            <person name="Copeland A."/>
            <person name="Barry K.W."/>
            <person name="Cichocki N."/>
            <person name="Veneault-Fourrey C."/>
            <person name="LaButti K."/>
            <person name="Lindquist E.A."/>
            <person name="Lipzen A."/>
            <person name="Lundell T."/>
            <person name="Morin E."/>
            <person name="Murat C."/>
            <person name="Sun H."/>
            <person name="Tunlid A."/>
            <person name="Henrissat B."/>
            <person name="Grigoriev I.V."/>
            <person name="Hibbett D.S."/>
            <person name="Martin F."/>
            <person name="Nordberg H.P."/>
            <person name="Cantor M.N."/>
            <person name="Hua S.X."/>
        </authorList>
    </citation>
    <scope>NUCLEOTIDE SEQUENCE [LARGE SCALE GENOMIC DNA]</scope>
    <source>
        <strain evidence="2 3">MAFF 305830</strain>
    </source>
</reference>
<organism evidence="2 3">
    <name type="scientific">Serendipita vermifera MAFF 305830</name>
    <dbReference type="NCBI Taxonomy" id="933852"/>
    <lineage>
        <taxon>Eukaryota</taxon>
        <taxon>Fungi</taxon>
        <taxon>Dikarya</taxon>
        <taxon>Basidiomycota</taxon>
        <taxon>Agaricomycotina</taxon>
        <taxon>Agaricomycetes</taxon>
        <taxon>Sebacinales</taxon>
        <taxon>Serendipitaceae</taxon>
        <taxon>Serendipita</taxon>
    </lineage>
</organism>
<evidence type="ECO:0000313" key="3">
    <source>
        <dbReference type="Proteomes" id="UP000054097"/>
    </source>
</evidence>